<dbReference type="RefSeq" id="WP_023354648.1">
    <property type="nucleotide sequence ID" value="NZ_KI535368.1"/>
</dbReference>
<accession>V2Y5C6</accession>
<dbReference type="PROSITE" id="PS50928">
    <property type="entry name" value="ABC_TM1"/>
    <property type="match status" value="1"/>
</dbReference>
<feature type="transmembrane region" description="Helical" evidence="7">
    <location>
        <begin position="12"/>
        <end position="40"/>
    </location>
</feature>
<dbReference type="Pfam" id="PF00528">
    <property type="entry name" value="BPD_transp_1"/>
    <property type="match status" value="1"/>
</dbReference>
<dbReference type="EMBL" id="ACIL03000013">
    <property type="protein sequence ID" value="ESL02906.1"/>
    <property type="molecule type" value="Genomic_DNA"/>
</dbReference>
<feature type="transmembrane region" description="Helical" evidence="7">
    <location>
        <begin position="211"/>
        <end position="231"/>
    </location>
</feature>
<dbReference type="SUPFAM" id="SSF161098">
    <property type="entry name" value="MetI-like"/>
    <property type="match status" value="1"/>
</dbReference>
<evidence type="ECO:0000256" key="2">
    <source>
        <dbReference type="ARBA" id="ARBA00022448"/>
    </source>
</evidence>
<dbReference type="InterPro" id="IPR000515">
    <property type="entry name" value="MetI-like"/>
</dbReference>
<name>V2Y5C6_9FIRM</name>
<comment type="similarity">
    <text evidence="7">Belongs to the binding-protein-dependent transport system permease family.</text>
</comment>
<proteinExistence type="inferred from homology"/>
<dbReference type="HOGENOM" id="CLU_016047_0_2_9"/>
<dbReference type="AlphaFoldDB" id="V2Y5C6"/>
<feature type="transmembrane region" description="Helical" evidence="7">
    <location>
        <begin position="77"/>
        <end position="98"/>
    </location>
</feature>
<feature type="domain" description="ABC transmembrane type-1" evidence="8">
    <location>
        <begin position="73"/>
        <end position="286"/>
    </location>
</feature>
<dbReference type="PANTHER" id="PTHR30193:SF1">
    <property type="entry name" value="ABC TRANSPORTER PERMEASE PROTEIN YESP-RELATED"/>
    <property type="match status" value="1"/>
</dbReference>
<evidence type="ECO:0000256" key="6">
    <source>
        <dbReference type="ARBA" id="ARBA00023136"/>
    </source>
</evidence>
<sequence length="306" mass="34704">MGSKMKAAQREAIWFYIFVSPWVLGFLFFSLGPMIASLFYSLTDWNMFGEANFVGFKNYIKIFTADKNFYKSLLNTFFYAGLTVPLSLIISLLLAFLLSYKIRGMKIFRTIYYLPVLVPLTAVAFVFFWIFNTQIGLVNQFLGLFGIKPLSWLYDENLIKYVIVFMGLWQGGGSLVLVLAAINGVPKALYESASLDGAGIWKQFWKITVPLISPVLFFNLITGLIGSLQVFTQSYVLTDGYYKPNNAAMMISNYLYLKGFSDLEMGYACALGWVIFVIIIILSAIVFRSSAMFVFYEGEVKKNGKR</sequence>
<dbReference type="InterPro" id="IPR051393">
    <property type="entry name" value="ABC_transporter_permease"/>
</dbReference>
<dbReference type="STRING" id="592026.GCWU0000282_001776"/>
<dbReference type="Proteomes" id="UP000018227">
    <property type="component" value="Unassembled WGS sequence"/>
</dbReference>
<evidence type="ECO:0000256" key="1">
    <source>
        <dbReference type="ARBA" id="ARBA00004651"/>
    </source>
</evidence>
<evidence type="ECO:0000256" key="7">
    <source>
        <dbReference type="RuleBase" id="RU363032"/>
    </source>
</evidence>
<evidence type="ECO:0000313" key="9">
    <source>
        <dbReference type="EMBL" id="ESL02906.1"/>
    </source>
</evidence>
<dbReference type="InterPro" id="IPR035906">
    <property type="entry name" value="MetI-like_sf"/>
</dbReference>
<reference evidence="9 10" key="1">
    <citation type="submission" date="2013-06" db="EMBL/GenBank/DDBJ databases">
        <authorList>
            <person name="Weinstock G."/>
            <person name="Sodergren E."/>
            <person name="Clifton S."/>
            <person name="Fulton L."/>
            <person name="Fulton B."/>
            <person name="Courtney L."/>
            <person name="Fronick C."/>
            <person name="Harrison M."/>
            <person name="Strong C."/>
            <person name="Farmer C."/>
            <person name="Delahaunty K."/>
            <person name="Markovic C."/>
            <person name="Hall O."/>
            <person name="Minx P."/>
            <person name="Tomlinson C."/>
            <person name="Mitreva M."/>
            <person name="Nelson J."/>
            <person name="Hou S."/>
            <person name="Wollam A."/>
            <person name="Pepin K.H."/>
            <person name="Johnson M."/>
            <person name="Bhonagiri V."/>
            <person name="Nash W.E."/>
            <person name="Warren W."/>
            <person name="Chinwalla A."/>
            <person name="Mardis E.R."/>
            <person name="Wilson R.K."/>
        </authorList>
    </citation>
    <scope>NUCLEOTIDE SEQUENCE [LARGE SCALE GENOMIC DNA]</scope>
    <source>
        <strain evidence="9 10">ATCC 51271</strain>
    </source>
</reference>
<keyword evidence="5 7" id="KW-1133">Transmembrane helix</keyword>
<dbReference type="Gene3D" id="1.10.3720.10">
    <property type="entry name" value="MetI-like"/>
    <property type="match status" value="1"/>
</dbReference>
<gene>
    <name evidence="9" type="ORF">GCWU0000282_001776</name>
</gene>
<dbReference type="GO" id="GO:0005886">
    <property type="term" value="C:plasma membrane"/>
    <property type="evidence" value="ECO:0007669"/>
    <property type="project" value="UniProtKB-SubCell"/>
</dbReference>
<dbReference type="CDD" id="cd06261">
    <property type="entry name" value="TM_PBP2"/>
    <property type="match status" value="1"/>
</dbReference>
<dbReference type="GO" id="GO:0055085">
    <property type="term" value="P:transmembrane transport"/>
    <property type="evidence" value="ECO:0007669"/>
    <property type="project" value="InterPro"/>
</dbReference>
<organism evidence="9 10">
    <name type="scientific">Catonella morbi ATCC 51271</name>
    <dbReference type="NCBI Taxonomy" id="592026"/>
    <lineage>
        <taxon>Bacteria</taxon>
        <taxon>Bacillati</taxon>
        <taxon>Bacillota</taxon>
        <taxon>Clostridia</taxon>
        <taxon>Lachnospirales</taxon>
        <taxon>Lachnospiraceae</taxon>
        <taxon>Catonella</taxon>
    </lineage>
</organism>
<evidence type="ECO:0000256" key="4">
    <source>
        <dbReference type="ARBA" id="ARBA00022692"/>
    </source>
</evidence>
<feature type="transmembrane region" description="Helical" evidence="7">
    <location>
        <begin position="265"/>
        <end position="287"/>
    </location>
</feature>
<comment type="caution">
    <text evidence="9">The sequence shown here is derived from an EMBL/GenBank/DDBJ whole genome shotgun (WGS) entry which is preliminary data.</text>
</comment>
<dbReference type="PANTHER" id="PTHR30193">
    <property type="entry name" value="ABC TRANSPORTER PERMEASE PROTEIN"/>
    <property type="match status" value="1"/>
</dbReference>
<evidence type="ECO:0000313" key="10">
    <source>
        <dbReference type="Proteomes" id="UP000018227"/>
    </source>
</evidence>
<feature type="transmembrane region" description="Helical" evidence="7">
    <location>
        <begin position="158"/>
        <end position="182"/>
    </location>
</feature>
<keyword evidence="10" id="KW-1185">Reference proteome</keyword>
<evidence type="ECO:0000256" key="3">
    <source>
        <dbReference type="ARBA" id="ARBA00022475"/>
    </source>
</evidence>
<evidence type="ECO:0000259" key="8">
    <source>
        <dbReference type="PROSITE" id="PS50928"/>
    </source>
</evidence>
<keyword evidence="4 7" id="KW-0812">Transmembrane</keyword>
<keyword evidence="6 7" id="KW-0472">Membrane</keyword>
<comment type="subcellular location">
    <subcellularLocation>
        <location evidence="1 7">Cell membrane</location>
        <topology evidence="1 7">Multi-pass membrane protein</topology>
    </subcellularLocation>
</comment>
<protein>
    <submittedName>
        <fullName evidence="9">Putative transmembrane permease MsmF</fullName>
    </submittedName>
</protein>
<evidence type="ECO:0000256" key="5">
    <source>
        <dbReference type="ARBA" id="ARBA00022989"/>
    </source>
</evidence>
<feature type="transmembrane region" description="Helical" evidence="7">
    <location>
        <begin position="110"/>
        <end position="131"/>
    </location>
</feature>
<keyword evidence="2 7" id="KW-0813">Transport</keyword>
<dbReference type="eggNOG" id="COG1175">
    <property type="taxonomic scope" value="Bacteria"/>
</dbReference>
<keyword evidence="3" id="KW-1003">Cell membrane</keyword>